<dbReference type="InterPro" id="IPR027266">
    <property type="entry name" value="TrmE/GcvT-like"/>
</dbReference>
<gene>
    <name evidence="1" type="ORF">R1T40_10295</name>
</gene>
<evidence type="ECO:0000313" key="1">
    <source>
        <dbReference type="EMBL" id="WOI35088.1"/>
    </source>
</evidence>
<dbReference type="SUPFAM" id="SSF103025">
    <property type="entry name" value="Folate-binding domain"/>
    <property type="match status" value="1"/>
</dbReference>
<keyword evidence="2" id="KW-1185">Reference proteome</keyword>
<sequence>MAETEMQLAAHSPCAGLLPLTIGDVTLTEDMPAAMTLIAPYKGQEKPLSDALNAAHGMGFPAPNRATGKAEARAIWFGRAQALLVGPVADPNLAAHAALTDLSDGWAVVRLEGARAEEVMARLVPIDLRPQVFKRGHTARTELKHMMASITRVGPKALQIMVFRSFSATLVHDLKRAMEAVAARG</sequence>
<dbReference type="EMBL" id="CP136704">
    <property type="protein sequence ID" value="WOI35088.1"/>
    <property type="molecule type" value="Genomic_DNA"/>
</dbReference>
<dbReference type="RefSeq" id="WP_317386848.1">
    <property type="nucleotide sequence ID" value="NZ_CP136704.1"/>
</dbReference>
<reference evidence="1 2" key="1">
    <citation type="submission" date="2023-10" db="EMBL/GenBank/DDBJ databases">
        <title>Eight complete genome sequences of bacteria isolated from laboratory stock of Giant Kelp gametophytes.</title>
        <authorList>
            <person name="Tolentino B."/>
            <person name="Nuzhdin S."/>
        </authorList>
    </citation>
    <scope>NUCLEOTIDE SEQUENCE [LARGE SCALE GENOMIC DNA]</scope>
    <source>
        <strain evidence="1 2">LC.270.F.C4</strain>
    </source>
</reference>
<accession>A0ABZ0HLC4</accession>
<dbReference type="Proteomes" id="UP001302666">
    <property type="component" value="Chromosome"/>
</dbReference>
<dbReference type="Gene3D" id="3.30.70.1520">
    <property type="entry name" value="Heterotetrameric sarcosine oxidase"/>
    <property type="match status" value="1"/>
</dbReference>
<dbReference type="Gene3D" id="3.30.1360.120">
    <property type="entry name" value="Probable tRNA modification gtpase trme, domain 1"/>
    <property type="match status" value="1"/>
</dbReference>
<name>A0ABZ0HLC4_TRISK</name>
<evidence type="ECO:0000313" key="2">
    <source>
        <dbReference type="Proteomes" id="UP001302666"/>
    </source>
</evidence>
<proteinExistence type="predicted"/>
<protein>
    <submittedName>
        <fullName evidence="1">Sarcosine oxidase subunit gamma</fullName>
    </submittedName>
</protein>
<organism evidence="1 2">
    <name type="scientific">Tritonibacter scottomollicae</name>
    <name type="common">Epibacterium scottomollicae</name>
    <dbReference type="NCBI Taxonomy" id="483013"/>
    <lineage>
        <taxon>Bacteria</taxon>
        <taxon>Pseudomonadati</taxon>
        <taxon>Pseudomonadota</taxon>
        <taxon>Alphaproteobacteria</taxon>
        <taxon>Rhodobacterales</taxon>
        <taxon>Paracoccaceae</taxon>
        <taxon>Tritonibacter</taxon>
    </lineage>
</organism>